<comment type="caution">
    <text evidence="1">The sequence shown here is derived from an EMBL/GenBank/DDBJ whole genome shotgun (WGS) entry which is preliminary data.</text>
</comment>
<sequence length="169" mass="19817">MAPLADIKSVIDYNDITNNDYSEKQSYALHYERPVRKVSFSKMVTEYDIERASDFSDEERQAIWYSIPQLREIKKQAKHTVQKMERGLLDTSDDNWTFRGLESKTTEGSQQKYEARRSSWGAVFLHQDQQDIQDIPDPEFLAEMYREHTKVSQCLAELQGKQDAEVARE</sequence>
<dbReference type="AlphaFoldDB" id="A0AAD2FVT9"/>
<name>A0AAD2FVT9_9STRA</name>
<organism evidence="1 2">
    <name type="scientific">Cylindrotheca closterium</name>
    <dbReference type="NCBI Taxonomy" id="2856"/>
    <lineage>
        <taxon>Eukaryota</taxon>
        <taxon>Sar</taxon>
        <taxon>Stramenopiles</taxon>
        <taxon>Ochrophyta</taxon>
        <taxon>Bacillariophyta</taxon>
        <taxon>Bacillariophyceae</taxon>
        <taxon>Bacillariophycidae</taxon>
        <taxon>Bacillariales</taxon>
        <taxon>Bacillariaceae</taxon>
        <taxon>Cylindrotheca</taxon>
    </lineage>
</organism>
<protein>
    <submittedName>
        <fullName evidence="1">Uncharacterized protein</fullName>
    </submittedName>
</protein>
<accession>A0AAD2FVT9</accession>
<dbReference type="Proteomes" id="UP001295423">
    <property type="component" value="Unassembled WGS sequence"/>
</dbReference>
<evidence type="ECO:0000313" key="2">
    <source>
        <dbReference type="Proteomes" id="UP001295423"/>
    </source>
</evidence>
<keyword evidence="2" id="KW-1185">Reference proteome</keyword>
<dbReference type="EMBL" id="CAKOGP040001869">
    <property type="protein sequence ID" value="CAJ1954389.1"/>
    <property type="molecule type" value="Genomic_DNA"/>
</dbReference>
<reference evidence="1" key="1">
    <citation type="submission" date="2023-08" db="EMBL/GenBank/DDBJ databases">
        <authorList>
            <person name="Audoor S."/>
            <person name="Bilcke G."/>
        </authorList>
    </citation>
    <scope>NUCLEOTIDE SEQUENCE</scope>
</reference>
<evidence type="ECO:0000313" key="1">
    <source>
        <dbReference type="EMBL" id="CAJ1954389.1"/>
    </source>
</evidence>
<proteinExistence type="predicted"/>
<gene>
    <name evidence="1" type="ORF">CYCCA115_LOCUS14981</name>
</gene>